<organism evidence="1 2">
    <name type="scientific">Oryza sativa subsp. japonica</name>
    <name type="common">Rice</name>
    <dbReference type="NCBI Taxonomy" id="39947"/>
    <lineage>
        <taxon>Eukaryota</taxon>
        <taxon>Viridiplantae</taxon>
        <taxon>Streptophyta</taxon>
        <taxon>Embryophyta</taxon>
        <taxon>Tracheophyta</taxon>
        <taxon>Spermatophyta</taxon>
        <taxon>Magnoliopsida</taxon>
        <taxon>Liliopsida</taxon>
        <taxon>Poales</taxon>
        <taxon>Poaceae</taxon>
        <taxon>BOP clade</taxon>
        <taxon>Oryzoideae</taxon>
        <taxon>Oryzeae</taxon>
        <taxon>Oryzinae</taxon>
        <taxon>Oryza</taxon>
        <taxon>Oryza sativa</taxon>
    </lineage>
</organism>
<sequence>MAAPGCSEQATLGWRWSHLIKGKTLVHSSSPPPLICYTPIASVESSILSSKSPNTSKTLHFTKSNTQIRIQKKQFNYFQENHELIGFQIKVGLEATRRRPQGRQTAAGGGYPG</sequence>
<name>Q6ZHE4_ORYSJ</name>
<gene>
    <name evidence="1" type="primary">OJ1611_C08.27</name>
</gene>
<dbReference type="Proteomes" id="UP000000763">
    <property type="component" value="Chromosome 2"/>
</dbReference>
<evidence type="ECO:0000313" key="2">
    <source>
        <dbReference type="Proteomes" id="UP000000763"/>
    </source>
</evidence>
<evidence type="ECO:0000313" key="1">
    <source>
        <dbReference type="EMBL" id="BAD16876.1"/>
    </source>
</evidence>
<reference evidence="2" key="1">
    <citation type="journal article" date="2005" name="Nature">
        <title>The map-based sequence of the rice genome.</title>
        <authorList>
            <consortium name="International rice genome sequencing project (IRGSP)"/>
            <person name="Matsumoto T."/>
            <person name="Wu J."/>
            <person name="Kanamori H."/>
            <person name="Katayose Y."/>
            <person name="Fujisawa M."/>
            <person name="Namiki N."/>
            <person name="Mizuno H."/>
            <person name="Yamamoto K."/>
            <person name="Antonio B.A."/>
            <person name="Baba T."/>
            <person name="Sakata K."/>
            <person name="Nagamura Y."/>
            <person name="Aoki H."/>
            <person name="Arikawa K."/>
            <person name="Arita K."/>
            <person name="Bito T."/>
            <person name="Chiden Y."/>
            <person name="Fujitsuka N."/>
            <person name="Fukunaka R."/>
            <person name="Hamada M."/>
            <person name="Harada C."/>
            <person name="Hayashi A."/>
            <person name="Hijishita S."/>
            <person name="Honda M."/>
            <person name="Hosokawa S."/>
            <person name="Ichikawa Y."/>
            <person name="Idonuma A."/>
            <person name="Iijima M."/>
            <person name="Ikeda M."/>
            <person name="Ikeno M."/>
            <person name="Ito K."/>
            <person name="Ito S."/>
            <person name="Ito T."/>
            <person name="Ito Y."/>
            <person name="Ito Y."/>
            <person name="Iwabuchi A."/>
            <person name="Kamiya K."/>
            <person name="Karasawa W."/>
            <person name="Kurita K."/>
            <person name="Katagiri S."/>
            <person name="Kikuta A."/>
            <person name="Kobayashi H."/>
            <person name="Kobayashi N."/>
            <person name="Machita K."/>
            <person name="Maehara T."/>
            <person name="Masukawa M."/>
            <person name="Mizubayashi T."/>
            <person name="Mukai Y."/>
            <person name="Nagasaki H."/>
            <person name="Nagata Y."/>
            <person name="Naito S."/>
            <person name="Nakashima M."/>
            <person name="Nakama Y."/>
            <person name="Nakamichi Y."/>
            <person name="Nakamura M."/>
            <person name="Meguro A."/>
            <person name="Negishi M."/>
            <person name="Ohta I."/>
            <person name="Ohta T."/>
            <person name="Okamoto M."/>
            <person name="Ono N."/>
            <person name="Saji S."/>
            <person name="Sakaguchi M."/>
            <person name="Sakai K."/>
            <person name="Shibata M."/>
            <person name="Shimokawa T."/>
            <person name="Song J."/>
            <person name="Takazaki Y."/>
            <person name="Terasawa K."/>
            <person name="Tsugane M."/>
            <person name="Tsuji K."/>
            <person name="Ueda S."/>
            <person name="Waki K."/>
            <person name="Yamagata H."/>
            <person name="Yamamoto M."/>
            <person name="Yamamoto S."/>
            <person name="Yamane H."/>
            <person name="Yoshiki S."/>
            <person name="Yoshihara R."/>
            <person name="Yukawa K."/>
            <person name="Zhong H."/>
            <person name="Yano M."/>
            <person name="Yuan Q."/>
            <person name="Ouyang S."/>
            <person name="Liu J."/>
            <person name="Jones K.M."/>
            <person name="Gansberger K."/>
            <person name="Moffat K."/>
            <person name="Hill J."/>
            <person name="Bera J."/>
            <person name="Fadrosh D."/>
            <person name="Jin S."/>
            <person name="Johri S."/>
            <person name="Kim M."/>
            <person name="Overton L."/>
            <person name="Reardon M."/>
            <person name="Tsitrin T."/>
            <person name="Vuong H."/>
            <person name="Weaver B."/>
            <person name="Ciecko A."/>
            <person name="Tallon L."/>
            <person name="Jackson J."/>
            <person name="Pai G."/>
            <person name="Aken S.V."/>
            <person name="Utterback T."/>
            <person name="Reidmuller S."/>
            <person name="Feldblyum T."/>
            <person name="Hsiao J."/>
            <person name="Zismann V."/>
            <person name="Iobst S."/>
            <person name="de Vazeille A.R."/>
            <person name="Buell C.R."/>
            <person name="Ying K."/>
            <person name="Li Y."/>
            <person name="Lu T."/>
            <person name="Huang Y."/>
            <person name="Zhao Q."/>
            <person name="Feng Q."/>
            <person name="Zhang L."/>
            <person name="Zhu J."/>
            <person name="Weng Q."/>
            <person name="Mu J."/>
            <person name="Lu Y."/>
            <person name="Fan D."/>
            <person name="Liu Y."/>
            <person name="Guan J."/>
            <person name="Zhang Y."/>
            <person name="Yu S."/>
            <person name="Liu X."/>
            <person name="Zhang Y."/>
            <person name="Hong G."/>
            <person name="Han B."/>
            <person name="Choisne N."/>
            <person name="Demange N."/>
            <person name="Orjeda G."/>
            <person name="Samain S."/>
            <person name="Cattolico L."/>
            <person name="Pelletier E."/>
            <person name="Couloux A."/>
            <person name="Segurens B."/>
            <person name="Wincker P."/>
            <person name="D'Hont A."/>
            <person name="Scarpelli C."/>
            <person name="Weissenbach J."/>
            <person name="Salanoubat M."/>
            <person name="Quetier F."/>
            <person name="Yu Y."/>
            <person name="Kim H.R."/>
            <person name="Rambo T."/>
            <person name="Currie J."/>
            <person name="Collura K."/>
            <person name="Luo M."/>
            <person name="Yang T."/>
            <person name="Ammiraju J.S.S."/>
            <person name="Engler F."/>
            <person name="Soderlund C."/>
            <person name="Wing R.A."/>
            <person name="Palmer L.E."/>
            <person name="de la Bastide M."/>
            <person name="Spiegel L."/>
            <person name="Nascimento L."/>
            <person name="Zutavern T."/>
            <person name="O'Shaughnessy A."/>
            <person name="Dike S."/>
            <person name="Dedhia N."/>
            <person name="Preston R."/>
            <person name="Balija V."/>
            <person name="McCombie W.R."/>
            <person name="Chow T."/>
            <person name="Chen H."/>
            <person name="Chung M."/>
            <person name="Chen C."/>
            <person name="Shaw J."/>
            <person name="Wu H."/>
            <person name="Hsiao K."/>
            <person name="Chao Y."/>
            <person name="Chu M."/>
            <person name="Cheng C."/>
            <person name="Hour A."/>
            <person name="Lee P."/>
            <person name="Lin S."/>
            <person name="Lin Y."/>
            <person name="Liou J."/>
            <person name="Liu S."/>
            <person name="Hsing Y."/>
            <person name="Raghuvanshi S."/>
            <person name="Mohanty A."/>
            <person name="Bharti A.K."/>
            <person name="Gaur A."/>
            <person name="Gupta V."/>
            <person name="Kumar D."/>
            <person name="Ravi V."/>
            <person name="Vij S."/>
            <person name="Kapur A."/>
            <person name="Khurana P."/>
            <person name="Khurana P."/>
            <person name="Khurana J.P."/>
            <person name="Tyagi A.K."/>
            <person name="Gaikwad K."/>
            <person name="Singh A."/>
            <person name="Dalal V."/>
            <person name="Srivastava S."/>
            <person name="Dixit A."/>
            <person name="Pal A.K."/>
            <person name="Ghazi I.A."/>
            <person name="Yadav M."/>
            <person name="Pandit A."/>
            <person name="Bhargava A."/>
            <person name="Sureshbabu K."/>
            <person name="Batra K."/>
            <person name="Sharma T.R."/>
            <person name="Mohapatra T."/>
            <person name="Singh N.K."/>
            <person name="Messing J."/>
            <person name="Nelson A.B."/>
            <person name="Fuks G."/>
            <person name="Kavchok S."/>
            <person name="Keizer G."/>
            <person name="Linton E."/>
            <person name="Llaca V."/>
            <person name="Song R."/>
            <person name="Tanyolac B."/>
            <person name="Young S."/>
            <person name="Ho-Il K."/>
            <person name="Hahn J.H."/>
            <person name="Sangsakoo G."/>
            <person name="Vanavichit A."/>
            <person name="de Mattos Luiz.A.T."/>
            <person name="Zimmer P.D."/>
            <person name="Malone G."/>
            <person name="Dellagostin O."/>
            <person name="de Oliveira A.C."/>
            <person name="Bevan M."/>
            <person name="Bancroft I."/>
            <person name="Minx P."/>
            <person name="Cordum H."/>
            <person name="Wilson R."/>
            <person name="Cheng Z."/>
            <person name="Jin W."/>
            <person name="Jiang J."/>
            <person name="Leong S.A."/>
            <person name="Iwama H."/>
            <person name="Gojobori T."/>
            <person name="Itoh T."/>
            <person name="Niimura Y."/>
            <person name="Fujii Y."/>
            <person name="Habara T."/>
            <person name="Sakai H."/>
            <person name="Sato Y."/>
            <person name="Wilson G."/>
            <person name="Kumar K."/>
            <person name="McCouch S."/>
            <person name="Juretic N."/>
            <person name="Hoen D."/>
            <person name="Wright S."/>
            <person name="Bruskiewich R."/>
            <person name="Bureau T."/>
            <person name="Miyao A."/>
            <person name="Hirochika H."/>
            <person name="Nishikawa T."/>
            <person name="Kadowaki K."/>
            <person name="Sugiura M."/>
            <person name="Burr B."/>
            <person name="Sasaki T."/>
        </authorList>
    </citation>
    <scope>NUCLEOTIDE SEQUENCE [LARGE SCALE GENOMIC DNA]</scope>
    <source>
        <strain evidence="2">cv. Nipponbare</strain>
    </source>
</reference>
<reference evidence="2" key="2">
    <citation type="journal article" date="2008" name="Nucleic Acids Res.">
        <title>The rice annotation project database (RAP-DB): 2008 update.</title>
        <authorList>
            <consortium name="The rice annotation project (RAP)"/>
        </authorList>
    </citation>
    <scope>GENOME REANNOTATION</scope>
    <source>
        <strain evidence="2">cv. Nipponbare</strain>
    </source>
</reference>
<accession>Q6ZHE4</accession>
<dbReference type="EMBL" id="AP004068">
    <property type="protein sequence ID" value="BAD16876.1"/>
    <property type="molecule type" value="Genomic_DNA"/>
</dbReference>
<proteinExistence type="predicted"/>
<protein>
    <submittedName>
        <fullName evidence="1">Uncharacterized protein</fullName>
    </submittedName>
</protein>
<dbReference type="AlphaFoldDB" id="Q6ZHE4"/>